<gene>
    <name evidence="1" type="ORF">S06H3_05984</name>
</gene>
<feature type="non-terminal residue" evidence="1">
    <location>
        <position position="214"/>
    </location>
</feature>
<organism evidence="1">
    <name type="scientific">marine sediment metagenome</name>
    <dbReference type="NCBI Taxonomy" id="412755"/>
    <lineage>
        <taxon>unclassified sequences</taxon>
        <taxon>metagenomes</taxon>
        <taxon>ecological metagenomes</taxon>
    </lineage>
</organism>
<protein>
    <submittedName>
        <fullName evidence="1">Uncharacterized protein</fullName>
    </submittedName>
</protein>
<accession>X1KKK1</accession>
<sequence length="214" mass="24485">MVSKSKSFNLVVRLMILLIREKERELRILDRGEYGHSGTWMKINVGICLVDRTWQVKTPKSTTIVKAVWSESVPNRMSEFLRFSVDTDRVLAVGSGGLLYCKIYEAGGAEIARESRGLITSLTKGEVRAKELVGFDYPYDITRIDRLLERPKDKKFRVVLPSDMPFLIFEQGVSLIFNILSTSTIPATAHCDTVFSYHVWLFKDSYSKYMELKA</sequence>
<name>X1KKK1_9ZZZZ</name>
<dbReference type="EMBL" id="BARV01002273">
    <property type="protein sequence ID" value="GAH90674.1"/>
    <property type="molecule type" value="Genomic_DNA"/>
</dbReference>
<comment type="caution">
    <text evidence="1">The sequence shown here is derived from an EMBL/GenBank/DDBJ whole genome shotgun (WGS) entry which is preliminary data.</text>
</comment>
<dbReference type="AlphaFoldDB" id="X1KKK1"/>
<reference evidence="1" key="1">
    <citation type="journal article" date="2014" name="Front. Microbiol.">
        <title>High frequency of phylogenetically diverse reductive dehalogenase-homologous genes in deep subseafloor sedimentary metagenomes.</title>
        <authorList>
            <person name="Kawai M."/>
            <person name="Futagami T."/>
            <person name="Toyoda A."/>
            <person name="Takaki Y."/>
            <person name="Nishi S."/>
            <person name="Hori S."/>
            <person name="Arai W."/>
            <person name="Tsubouchi T."/>
            <person name="Morono Y."/>
            <person name="Uchiyama I."/>
            <person name="Ito T."/>
            <person name="Fujiyama A."/>
            <person name="Inagaki F."/>
            <person name="Takami H."/>
        </authorList>
    </citation>
    <scope>NUCLEOTIDE SEQUENCE</scope>
    <source>
        <strain evidence="1">Expedition CK06-06</strain>
    </source>
</reference>
<evidence type="ECO:0000313" key="1">
    <source>
        <dbReference type="EMBL" id="GAH90674.1"/>
    </source>
</evidence>
<proteinExistence type="predicted"/>